<evidence type="ECO:0000256" key="2">
    <source>
        <dbReference type="ARBA" id="ARBA00022552"/>
    </source>
</evidence>
<feature type="compositionally biased region" description="Basic and acidic residues" evidence="3">
    <location>
        <begin position="121"/>
        <end position="138"/>
    </location>
</feature>
<evidence type="ECO:0000313" key="5">
    <source>
        <dbReference type="Proteomes" id="UP000664169"/>
    </source>
</evidence>
<feature type="region of interest" description="Disordered" evidence="3">
    <location>
        <begin position="121"/>
        <end position="188"/>
    </location>
</feature>
<dbReference type="AlphaFoldDB" id="A0A8H3I705"/>
<dbReference type="EMBL" id="CAJPDQ010000003">
    <property type="protein sequence ID" value="CAF9907253.1"/>
    <property type="molecule type" value="Genomic_DNA"/>
</dbReference>
<dbReference type="Pfam" id="PF10273">
    <property type="entry name" value="WGG"/>
    <property type="match status" value="1"/>
</dbReference>
<evidence type="ECO:0000256" key="1">
    <source>
        <dbReference type="ARBA" id="ARBA00006524"/>
    </source>
</evidence>
<name>A0A8H3I705_9LECA</name>
<keyword evidence="5" id="KW-1185">Reference proteome</keyword>
<dbReference type="OrthoDB" id="263560at2759"/>
<comment type="similarity">
    <text evidence="1">Belongs to the TSR2 family.</text>
</comment>
<evidence type="ECO:0000256" key="3">
    <source>
        <dbReference type="SAM" id="MobiDB-lite"/>
    </source>
</evidence>
<comment type="caution">
    <text evidence="4">The sequence shown here is derived from an EMBL/GenBank/DDBJ whole genome shotgun (WGS) entry which is preliminary data.</text>
</comment>
<dbReference type="Proteomes" id="UP000664169">
    <property type="component" value="Unassembled WGS sequence"/>
</dbReference>
<keyword evidence="2" id="KW-0698">rRNA processing</keyword>
<dbReference type="PANTHER" id="PTHR21250">
    <property type="entry name" value="PRE-RRNA-PROCESSING PROTEIN TSR2 HOMOLOG"/>
    <property type="match status" value="1"/>
</dbReference>
<proteinExistence type="inferred from homology"/>
<organism evidence="4 5">
    <name type="scientific">Gomphillus americanus</name>
    <dbReference type="NCBI Taxonomy" id="1940652"/>
    <lineage>
        <taxon>Eukaryota</taxon>
        <taxon>Fungi</taxon>
        <taxon>Dikarya</taxon>
        <taxon>Ascomycota</taxon>
        <taxon>Pezizomycotina</taxon>
        <taxon>Lecanoromycetes</taxon>
        <taxon>OSLEUM clade</taxon>
        <taxon>Ostropomycetidae</taxon>
        <taxon>Ostropales</taxon>
        <taxon>Graphidaceae</taxon>
        <taxon>Gomphilloideae</taxon>
        <taxon>Gomphillus</taxon>
    </lineage>
</organism>
<gene>
    <name evidence="4" type="ORF">GOMPHAMPRED_005061</name>
</gene>
<evidence type="ECO:0000313" key="4">
    <source>
        <dbReference type="EMBL" id="CAF9907253.1"/>
    </source>
</evidence>
<reference evidence="4" key="1">
    <citation type="submission" date="2021-03" db="EMBL/GenBank/DDBJ databases">
        <authorList>
            <person name="Tagirdzhanova G."/>
        </authorList>
    </citation>
    <scope>NUCLEOTIDE SEQUENCE</scope>
</reference>
<feature type="compositionally biased region" description="Acidic residues" evidence="3">
    <location>
        <begin position="139"/>
        <end position="156"/>
    </location>
</feature>
<protein>
    <recommendedName>
        <fullName evidence="6">Pre-rRNA-processing protein TSR2 homolog</fullName>
    </recommendedName>
</protein>
<dbReference type="GO" id="GO:0006364">
    <property type="term" value="P:rRNA processing"/>
    <property type="evidence" value="ECO:0007669"/>
    <property type="project" value="UniProtKB-KW"/>
</dbReference>
<evidence type="ECO:0008006" key="6">
    <source>
        <dbReference type="Google" id="ProtNLM"/>
    </source>
</evidence>
<accession>A0A8H3I705</accession>
<dbReference type="InterPro" id="IPR019398">
    <property type="entry name" value="Pre-rRNA_process_TSR2"/>
</dbReference>
<sequence length="188" mass="21363">MPSGSIDVEQIQQKFDLSIAIALSTWQALTLAVQEQWGGPDSAEKRDWFAGAISDLFQSSPEAVDGEYLEEFMLQVMNDEFEVNVEDGSGEPVAELIIKLRKETAQGQFSRVDDMFKKWDEKQKQGGKDQVKFARVQDQDDDTDWDSDDMEQDEQDAEMHQPSIQPKEKLVPELDEDGFTKVVGRKGR</sequence>